<dbReference type="Proteomes" id="UP000650833">
    <property type="component" value="Unassembled WGS sequence"/>
</dbReference>
<name>A0A8H7QYS8_9FUNG</name>
<gene>
    <name evidence="1" type="ORF">INT46_007620</name>
</gene>
<keyword evidence="2" id="KW-1185">Reference proteome</keyword>
<dbReference type="AlphaFoldDB" id="A0A8H7QYS8"/>
<accession>A0A8H7QYS8</accession>
<reference evidence="1" key="1">
    <citation type="submission" date="2020-12" db="EMBL/GenBank/DDBJ databases">
        <title>Metabolic potential, ecology and presence of endohyphal bacteria is reflected in genomic diversity of Mucoromycotina.</title>
        <authorList>
            <person name="Muszewska A."/>
            <person name="Okrasinska A."/>
            <person name="Steczkiewicz K."/>
            <person name="Drgas O."/>
            <person name="Orlowska M."/>
            <person name="Perlinska-Lenart U."/>
            <person name="Aleksandrzak-Piekarczyk T."/>
            <person name="Szatraj K."/>
            <person name="Zielenkiewicz U."/>
            <person name="Pilsyk S."/>
            <person name="Malc E."/>
            <person name="Mieczkowski P."/>
            <person name="Kruszewska J.S."/>
            <person name="Biernat P."/>
            <person name="Pawlowska J."/>
        </authorList>
    </citation>
    <scope>NUCLEOTIDE SEQUENCE</scope>
    <source>
        <strain evidence="1">CBS 226.32</strain>
    </source>
</reference>
<organism evidence="1 2">
    <name type="scientific">Mucor plumbeus</name>
    <dbReference type="NCBI Taxonomy" id="97098"/>
    <lineage>
        <taxon>Eukaryota</taxon>
        <taxon>Fungi</taxon>
        <taxon>Fungi incertae sedis</taxon>
        <taxon>Mucoromycota</taxon>
        <taxon>Mucoromycotina</taxon>
        <taxon>Mucoromycetes</taxon>
        <taxon>Mucorales</taxon>
        <taxon>Mucorineae</taxon>
        <taxon>Mucoraceae</taxon>
        <taxon>Mucor</taxon>
    </lineage>
</organism>
<sequence>MRNNWVKLTVETPAQLEIMERTTTENIKPIAKSKTTAHFVKFINKLLNVMGKDENLIGSYLVMDNCTIHKSHSMIRKIESRDYRAHVKGKMKRYRLTNEDNLSQRIAEVCNTPQRFPEILWTF</sequence>
<evidence type="ECO:0008006" key="3">
    <source>
        <dbReference type="Google" id="ProtNLM"/>
    </source>
</evidence>
<dbReference type="EMBL" id="JAEPRC010000292">
    <property type="protein sequence ID" value="KAG2201153.1"/>
    <property type="molecule type" value="Genomic_DNA"/>
</dbReference>
<protein>
    <recommendedName>
        <fullName evidence="3">Tc1-like transposase DDE domain-containing protein</fullName>
    </recommendedName>
</protein>
<evidence type="ECO:0000313" key="2">
    <source>
        <dbReference type="Proteomes" id="UP000650833"/>
    </source>
</evidence>
<evidence type="ECO:0000313" key="1">
    <source>
        <dbReference type="EMBL" id="KAG2201153.1"/>
    </source>
</evidence>
<dbReference type="OrthoDB" id="2287621at2759"/>
<proteinExistence type="predicted"/>
<comment type="caution">
    <text evidence="1">The sequence shown here is derived from an EMBL/GenBank/DDBJ whole genome shotgun (WGS) entry which is preliminary data.</text>
</comment>